<dbReference type="RefSeq" id="WP_129827126.1">
    <property type="nucleotide sequence ID" value="NZ_BNDZ01000005.1"/>
</dbReference>
<reference evidence="2" key="1">
    <citation type="submission" date="2022-09" db="EMBL/GenBank/DDBJ databases">
        <title>Whole genome shotgun sequence of Streptomyces albidoflavus NBRC 12854.</title>
        <authorList>
            <person name="Komaki H."/>
            <person name="Tamura T."/>
        </authorList>
    </citation>
    <scope>NUCLEOTIDE SEQUENCE</scope>
    <source>
        <strain evidence="2">NBRC 12854</strain>
    </source>
</reference>
<proteinExistence type="predicted"/>
<protein>
    <recommendedName>
        <fullName evidence="1">CD-NTase-associated protein 12/Pycsar effector protein TIR domain-containing protein</fullName>
    </recommendedName>
</protein>
<evidence type="ECO:0000313" key="3">
    <source>
        <dbReference type="Proteomes" id="UP001051844"/>
    </source>
</evidence>
<dbReference type="AlphaFoldDB" id="A0AA37BZH2"/>
<gene>
    <name evidence="2" type="ORF">ScoT_37510</name>
</gene>
<dbReference type="Pfam" id="PF10137">
    <property type="entry name" value="CAP12-PCTIR_TIR"/>
    <property type="match status" value="1"/>
</dbReference>
<evidence type="ECO:0000313" key="2">
    <source>
        <dbReference type="EMBL" id="GHI47577.1"/>
    </source>
</evidence>
<sequence length="375" mass="41583">MSYEGDLRRLSASLEEAAAAESADDVQAALKNAEKASGILADSWSGSSIGFHARVYYSDFTPPPAGAHFSSEWGFEGTFQRTTGEWREYSVEAIESKLKDLQNGTSLEKVGPYQEEAAETFKTIQSEVESILSAYLAFMEDDYIAAIRQSVKDISIKSAGEAAYSFLPTGQVMSRDSTAISQGLHVAQHQKLWAEAVEIRSTFKVCRELKFLVDRAANHIERRSHAPAVSARQLGERVFIGHGRSPLWRELKDFVAERLKLPYDEFNRVPVAGVTTVARIAEMMDRAAFAFLIMTAEDETGEGALRARQNVIHEVGLFQGRLGFERAIVMLEEGCESFSNIDGLSQIIFPKGNIASKFEEVRMVLEREGLLDGFS</sequence>
<dbReference type="EMBL" id="BNDZ01000005">
    <property type="protein sequence ID" value="GHI47577.1"/>
    <property type="molecule type" value="Genomic_DNA"/>
</dbReference>
<dbReference type="GO" id="GO:0050135">
    <property type="term" value="F:NADP+ nucleosidase activity"/>
    <property type="evidence" value="ECO:0007669"/>
    <property type="project" value="InterPro"/>
</dbReference>
<name>A0AA37BZH2_9ACTN</name>
<feature type="domain" description="CD-NTase-associated protein 12/Pycsar effector protein TIR" evidence="1">
    <location>
        <begin position="237"/>
        <end position="348"/>
    </location>
</feature>
<comment type="caution">
    <text evidence="2">The sequence shown here is derived from an EMBL/GenBank/DDBJ whole genome shotgun (WGS) entry which is preliminary data.</text>
</comment>
<dbReference type="InterPro" id="IPR019302">
    <property type="entry name" value="CAP12/PCTIR_TIR_dom"/>
</dbReference>
<organism evidence="2 3">
    <name type="scientific">Streptomyces albidoflavus</name>
    <dbReference type="NCBI Taxonomy" id="1886"/>
    <lineage>
        <taxon>Bacteria</taxon>
        <taxon>Bacillati</taxon>
        <taxon>Actinomycetota</taxon>
        <taxon>Actinomycetes</taxon>
        <taxon>Kitasatosporales</taxon>
        <taxon>Streptomycetaceae</taxon>
        <taxon>Streptomyces</taxon>
        <taxon>Streptomyces albidoflavus group</taxon>
    </lineage>
</organism>
<accession>A0AA37BZH2</accession>
<dbReference type="Proteomes" id="UP001051844">
    <property type="component" value="Unassembled WGS sequence"/>
</dbReference>
<evidence type="ECO:0000259" key="1">
    <source>
        <dbReference type="Pfam" id="PF10137"/>
    </source>
</evidence>